<keyword evidence="3" id="KW-0269">Exonuclease</keyword>
<sequence>MKFLIFDTETTGLPVDFAASAFKGPNNWPHIVSISWAIMDDKFRKVLSSQSYIIKPRGWEIPFESVAIHGITTAEATEHGHDLAEVMDKFFSEDCHAYIAHNIHFDRNVVYNAMLWDLEYKFFEGLRKPKLCTMQLGRNLCKLPKNKSPKLSELYEYCTGKKPIVTSLHNSLYDTLFLCDSISASPEIRIDLIKSYEKQLNEGQANVAPVIPGPQETTSAGHQGPSSFVV</sequence>
<dbReference type="PANTHER" id="PTHR30231">
    <property type="entry name" value="DNA POLYMERASE III SUBUNIT EPSILON"/>
    <property type="match status" value="1"/>
</dbReference>
<dbReference type="PANTHER" id="PTHR30231:SF4">
    <property type="entry name" value="PROTEIN NEN2"/>
    <property type="match status" value="1"/>
</dbReference>
<feature type="domain" description="Exonuclease" evidence="5">
    <location>
        <begin position="2"/>
        <end position="191"/>
    </location>
</feature>
<dbReference type="Pfam" id="PF00929">
    <property type="entry name" value="RNase_T"/>
    <property type="match status" value="1"/>
</dbReference>
<dbReference type="InterPro" id="IPR013520">
    <property type="entry name" value="Ribonucl_H"/>
</dbReference>
<evidence type="ECO:0000256" key="4">
    <source>
        <dbReference type="SAM" id="MobiDB-lite"/>
    </source>
</evidence>
<evidence type="ECO:0000256" key="1">
    <source>
        <dbReference type="ARBA" id="ARBA00022722"/>
    </source>
</evidence>
<feature type="region of interest" description="Disordered" evidence="4">
    <location>
        <begin position="207"/>
        <end position="230"/>
    </location>
</feature>
<name>A0A6C0F014_9ZZZZ</name>
<dbReference type="GO" id="GO:0008408">
    <property type="term" value="F:3'-5' exonuclease activity"/>
    <property type="evidence" value="ECO:0007669"/>
    <property type="project" value="TreeGrafter"/>
</dbReference>
<dbReference type="InterPro" id="IPR036397">
    <property type="entry name" value="RNaseH_sf"/>
</dbReference>
<dbReference type="AlphaFoldDB" id="A0A6C0F014"/>
<dbReference type="EMBL" id="MN739010">
    <property type="protein sequence ID" value="QHT34816.1"/>
    <property type="molecule type" value="Genomic_DNA"/>
</dbReference>
<evidence type="ECO:0000313" key="6">
    <source>
        <dbReference type="EMBL" id="QHT34816.1"/>
    </source>
</evidence>
<evidence type="ECO:0000256" key="2">
    <source>
        <dbReference type="ARBA" id="ARBA00022801"/>
    </source>
</evidence>
<evidence type="ECO:0000256" key="3">
    <source>
        <dbReference type="ARBA" id="ARBA00022839"/>
    </source>
</evidence>
<evidence type="ECO:0000259" key="5">
    <source>
        <dbReference type="SMART" id="SM00479"/>
    </source>
</evidence>
<dbReference type="InterPro" id="IPR012337">
    <property type="entry name" value="RNaseH-like_sf"/>
</dbReference>
<feature type="compositionally biased region" description="Polar residues" evidence="4">
    <location>
        <begin position="215"/>
        <end position="230"/>
    </location>
</feature>
<protein>
    <recommendedName>
        <fullName evidence="5">Exonuclease domain-containing protein</fullName>
    </recommendedName>
</protein>
<dbReference type="CDD" id="cd06127">
    <property type="entry name" value="DEDDh"/>
    <property type="match status" value="1"/>
</dbReference>
<accession>A0A6C0F014</accession>
<dbReference type="SUPFAM" id="SSF53098">
    <property type="entry name" value="Ribonuclease H-like"/>
    <property type="match status" value="1"/>
</dbReference>
<dbReference type="GO" id="GO:0003676">
    <property type="term" value="F:nucleic acid binding"/>
    <property type="evidence" value="ECO:0007669"/>
    <property type="project" value="InterPro"/>
</dbReference>
<keyword evidence="2" id="KW-0378">Hydrolase</keyword>
<proteinExistence type="predicted"/>
<dbReference type="SMART" id="SM00479">
    <property type="entry name" value="EXOIII"/>
    <property type="match status" value="1"/>
</dbReference>
<keyword evidence="1" id="KW-0540">Nuclease</keyword>
<reference evidence="6" key="1">
    <citation type="journal article" date="2020" name="Nature">
        <title>Giant virus diversity and host interactions through global metagenomics.</title>
        <authorList>
            <person name="Schulz F."/>
            <person name="Roux S."/>
            <person name="Paez-Espino D."/>
            <person name="Jungbluth S."/>
            <person name="Walsh D.A."/>
            <person name="Denef V.J."/>
            <person name="McMahon K.D."/>
            <person name="Konstantinidis K.T."/>
            <person name="Eloe-Fadrosh E.A."/>
            <person name="Kyrpides N.C."/>
            <person name="Woyke T."/>
        </authorList>
    </citation>
    <scope>NUCLEOTIDE SEQUENCE</scope>
    <source>
        <strain evidence="6">GVMAG-M-3300009164-40</strain>
    </source>
</reference>
<organism evidence="6">
    <name type="scientific">viral metagenome</name>
    <dbReference type="NCBI Taxonomy" id="1070528"/>
    <lineage>
        <taxon>unclassified sequences</taxon>
        <taxon>metagenomes</taxon>
        <taxon>organismal metagenomes</taxon>
    </lineage>
</organism>
<dbReference type="Gene3D" id="3.30.420.10">
    <property type="entry name" value="Ribonuclease H-like superfamily/Ribonuclease H"/>
    <property type="match status" value="1"/>
</dbReference>